<dbReference type="Proteomes" id="UP001500194">
    <property type="component" value="Unassembled WGS sequence"/>
</dbReference>
<evidence type="ECO:0000313" key="2">
    <source>
        <dbReference type="Proteomes" id="UP001500194"/>
    </source>
</evidence>
<dbReference type="RefSeq" id="WP_227261706.1">
    <property type="nucleotide sequence ID" value="NZ_BAAADU010000002.1"/>
</dbReference>
<sequence length="80" mass="9316">MRDDFPERFIDGSEEKSFGNELDEGLTQAFRSGVGNCEYSQKTILSAIIEPYLEVVDEEELIFKIDTEELNLEKWSDRYS</sequence>
<comment type="caution">
    <text evidence="1">The sequence shown here is derived from an EMBL/GenBank/DDBJ whole genome shotgun (WGS) entry which is preliminary data.</text>
</comment>
<dbReference type="GeneID" id="68572300"/>
<protein>
    <submittedName>
        <fullName evidence="1">Uncharacterized protein</fullName>
    </submittedName>
</protein>
<proteinExistence type="predicted"/>
<name>A0AAV3SYC9_9EURY</name>
<dbReference type="AlphaFoldDB" id="A0AAV3SYC9"/>
<dbReference type="EMBL" id="BAAADU010000002">
    <property type="protein sequence ID" value="GAA0646331.1"/>
    <property type="molecule type" value="Genomic_DNA"/>
</dbReference>
<accession>A0AAV3SYC9</accession>
<organism evidence="1 2">
    <name type="scientific">Salarchaeum japonicum</name>
    <dbReference type="NCBI Taxonomy" id="555573"/>
    <lineage>
        <taxon>Archaea</taxon>
        <taxon>Methanobacteriati</taxon>
        <taxon>Methanobacteriota</taxon>
        <taxon>Stenosarchaea group</taxon>
        <taxon>Halobacteria</taxon>
        <taxon>Halobacteriales</taxon>
        <taxon>Halobacteriaceae</taxon>
    </lineage>
</organism>
<evidence type="ECO:0000313" key="1">
    <source>
        <dbReference type="EMBL" id="GAA0646331.1"/>
    </source>
</evidence>
<gene>
    <name evidence="1" type="ORF">GCM10009019_05830</name>
</gene>
<keyword evidence="2" id="KW-1185">Reference proteome</keyword>
<reference evidence="1 2" key="1">
    <citation type="journal article" date="2019" name="Int. J. Syst. Evol. Microbiol.">
        <title>The Global Catalogue of Microorganisms (GCM) 10K type strain sequencing project: providing services to taxonomists for standard genome sequencing and annotation.</title>
        <authorList>
            <consortium name="The Broad Institute Genomics Platform"/>
            <consortium name="The Broad Institute Genome Sequencing Center for Infectious Disease"/>
            <person name="Wu L."/>
            <person name="Ma J."/>
        </authorList>
    </citation>
    <scope>NUCLEOTIDE SEQUENCE [LARGE SCALE GENOMIC DNA]</scope>
    <source>
        <strain evidence="1 2">JCM 16327</strain>
    </source>
</reference>